<comment type="caution">
    <text evidence="1">The sequence shown here is derived from an EMBL/GenBank/DDBJ whole genome shotgun (WGS) entry which is preliminary data.</text>
</comment>
<organism evidence="1 2">
    <name type="scientific">Hyunsoonleella flava</name>
    <dbReference type="NCBI Taxonomy" id="2527939"/>
    <lineage>
        <taxon>Bacteria</taxon>
        <taxon>Pseudomonadati</taxon>
        <taxon>Bacteroidota</taxon>
        <taxon>Flavobacteriia</taxon>
        <taxon>Flavobacteriales</taxon>
        <taxon>Flavobacteriaceae</taxon>
    </lineage>
</organism>
<protein>
    <submittedName>
        <fullName evidence="1">Uncharacterized protein</fullName>
    </submittedName>
</protein>
<keyword evidence="2" id="KW-1185">Reference proteome</keyword>
<dbReference type="OrthoDB" id="1184750at2"/>
<evidence type="ECO:0000313" key="2">
    <source>
        <dbReference type="Proteomes" id="UP000291142"/>
    </source>
</evidence>
<dbReference type="RefSeq" id="WP_130965177.1">
    <property type="nucleotide sequence ID" value="NZ_SIRT01000013.1"/>
</dbReference>
<evidence type="ECO:0000313" key="1">
    <source>
        <dbReference type="EMBL" id="TBN00925.1"/>
    </source>
</evidence>
<name>A0A4Q9FDN7_9FLAO</name>
<dbReference type="EMBL" id="SIRT01000013">
    <property type="protein sequence ID" value="TBN00925.1"/>
    <property type="molecule type" value="Genomic_DNA"/>
</dbReference>
<dbReference type="Proteomes" id="UP000291142">
    <property type="component" value="Unassembled WGS sequence"/>
</dbReference>
<dbReference type="AlphaFoldDB" id="A0A4Q9FDN7"/>
<proteinExistence type="predicted"/>
<gene>
    <name evidence="1" type="ORF">EYD45_13970</name>
</gene>
<sequence length="483" mass="56293">MRTETKLSKIISIFIILLSYLNVQGQKSIGEIKIEEKQKNVSNLSGALNDSISFHIIINKVKKEYKSEIYFYNKSEQTKLIKLYKGPEKPIYVTFHVNDNNLTLIKESQNLSIIQDVNYLTEVTSSKPIYLKPENIFSHKNRTFLIDEIKDRTRKIIQIKSVEDIKITSYKAKNFFQLNLLNAISTDKTEFVNDLQFVEKGSIKTYKAFYSNGNLVFVIDNKKVGEINLVYFNESGDIRNQKIAIEESKKIKKMNSFIKDNFLFTFYMNKELAYLLIHDVKTEKLVSEFKYDINSFGLYNKVIINGKVSNNSFNTKKFFKSFFPQAIGSTYNAELYLGVNKSTNGDYIVQIGHVDKNTYHNRSGNNYWWNYPAFGFNYNLSNGNTSVGFNPGAMSMVIFEALSDNKRKGNYFELNLDSNFNHVGDTINPEYTSLLKSEEYIKRINITMKLKKHFFIPLKYSVRMINFNNKKESYEIFDYPIIK</sequence>
<accession>A0A4Q9FDN7</accession>
<reference evidence="1 2" key="1">
    <citation type="submission" date="2019-02" db="EMBL/GenBank/DDBJ databases">
        <title>Hyunsoonleella sp., isolated from marine sediment.</title>
        <authorList>
            <person name="Liu B.-T."/>
        </authorList>
    </citation>
    <scope>NUCLEOTIDE SEQUENCE [LARGE SCALE GENOMIC DNA]</scope>
    <source>
        <strain evidence="1 2">T58</strain>
    </source>
</reference>